<protein>
    <submittedName>
        <fullName evidence="2">Uncharacterized protein</fullName>
    </submittedName>
</protein>
<dbReference type="eggNOG" id="KOG4735">
    <property type="taxonomic scope" value="Eukaryota"/>
</dbReference>
<keyword evidence="3" id="KW-1185">Reference proteome</keyword>
<dbReference type="OrthoDB" id="5841543at2759"/>
<evidence type="ECO:0000256" key="1">
    <source>
        <dbReference type="SAM" id="Phobius"/>
    </source>
</evidence>
<keyword evidence="1" id="KW-0812">Transmembrane</keyword>
<evidence type="ECO:0000313" key="3">
    <source>
        <dbReference type="Proteomes" id="UP000008068"/>
    </source>
</evidence>
<dbReference type="HOGENOM" id="CLU_1983525_0_0_1"/>
<keyword evidence="1" id="KW-1133">Transmembrane helix</keyword>
<organism evidence="3">
    <name type="scientific">Caenorhabditis brenneri</name>
    <name type="common">Nematode worm</name>
    <dbReference type="NCBI Taxonomy" id="135651"/>
    <lineage>
        <taxon>Eukaryota</taxon>
        <taxon>Metazoa</taxon>
        <taxon>Ecdysozoa</taxon>
        <taxon>Nematoda</taxon>
        <taxon>Chromadorea</taxon>
        <taxon>Rhabditida</taxon>
        <taxon>Rhabditina</taxon>
        <taxon>Rhabditomorpha</taxon>
        <taxon>Rhabditoidea</taxon>
        <taxon>Rhabditidae</taxon>
        <taxon>Peloderinae</taxon>
        <taxon>Caenorhabditis</taxon>
    </lineage>
</organism>
<gene>
    <name evidence="2" type="ORF">CAEBREN_02391</name>
</gene>
<dbReference type="AlphaFoldDB" id="G0PBF9"/>
<evidence type="ECO:0000313" key="2">
    <source>
        <dbReference type="EMBL" id="EGT50468.1"/>
    </source>
</evidence>
<dbReference type="InParanoid" id="G0PBF9"/>
<name>G0PBF9_CAEBE</name>
<proteinExistence type="predicted"/>
<feature type="transmembrane region" description="Helical" evidence="1">
    <location>
        <begin position="20"/>
        <end position="41"/>
    </location>
</feature>
<accession>G0PBF9</accession>
<keyword evidence="1" id="KW-0472">Membrane</keyword>
<sequence>MRRGSSPRASFYSQLSRPVFQFVQFFGQLNALIGTDVLVLLRHLRSTKYRIYGSDWHKEPDENGNLPVIQNTPLPQKFSENLHKSIVRRVLLHVYDRIPMNCSLIPKELQKMLNHPDPCEQMWPSF</sequence>
<reference evidence="3" key="1">
    <citation type="submission" date="2011-07" db="EMBL/GenBank/DDBJ databases">
        <authorList>
            <consortium name="Caenorhabditis brenneri Sequencing and Analysis Consortium"/>
            <person name="Wilson R.K."/>
        </authorList>
    </citation>
    <scope>NUCLEOTIDE SEQUENCE [LARGE SCALE GENOMIC DNA]</scope>
    <source>
        <strain evidence="3">PB2801</strain>
    </source>
</reference>
<dbReference type="EMBL" id="GL380210">
    <property type="protein sequence ID" value="EGT50468.1"/>
    <property type="molecule type" value="Genomic_DNA"/>
</dbReference>
<dbReference type="Proteomes" id="UP000008068">
    <property type="component" value="Unassembled WGS sequence"/>
</dbReference>